<dbReference type="Proteomes" id="UP001174909">
    <property type="component" value="Unassembled WGS sequence"/>
</dbReference>
<keyword evidence="5" id="KW-1185">Reference proteome</keyword>
<dbReference type="AlphaFoldDB" id="A0AA35TSH0"/>
<evidence type="ECO:0000256" key="3">
    <source>
        <dbReference type="SAM" id="SignalP"/>
    </source>
</evidence>
<proteinExistence type="predicted"/>
<organism evidence="4 5">
    <name type="scientific">Geodia barretti</name>
    <name type="common">Barrett's horny sponge</name>
    <dbReference type="NCBI Taxonomy" id="519541"/>
    <lineage>
        <taxon>Eukaryota</taxon>
        <taxon>Metazoa</taxon>
        <taxon>Porifera</taxon>
        <taxon>Demospongiae</taxon>
        <taxon>Heteroscleromorpha</taxon>
        <taxon>Tetractinellida</taxon>
        <taxon>Astrophorina</taxon>
        <taxon>Geodiidae</taxon>
        <taxon>Geodia</taxon>
    </lineage>
</organism>
<accession>A0AA35TSH0</accession>
<feature type="region of interest" description="Disordered" evidence="1">
    <location>
        <begin position="165"/>
        <end position="230"/>
    </location>
</feature>
<feature type="region of interest" description="Disordered" evidence="1">
    <location>
        <begin position="106"/>
        <end position="130"/>
    </location>
</feature>
<feature type="compositionally biased region" description="Basic and acidic residues" evidence="1">
    <location>
        <begin position="186"/>
        <end position="213"/>
    </location>
</feature>
<reference evidence="4" key="1">
    <citation type="submission" date="2023-03" db="EMBL/GenBank/DDBJ databases">
        <authorList>
            <person name="Steffen K."/>
            <person name="Cardenas P."/>
        </authorList>
    </citation>
    <scope>NUCLEOTIDE SEQUENCE</scope>
</reference>
<dbReference type="EMBL" id="CASHTH010004061">
    <property type="protein sequence ID" value="CAI8053028.1"/>
    <property type="molecule type" value="Genomic_DNA"/>
</dbReference>
<feature type="signal peptide" evidence="3">
    <location>
        <begin position="1"/>
        <end position="19"/>
    </location>
</feature>
<evidence type="ECO:0000256" key="2">
    <source>
        <dbReference type="SAM" id="Phobius"/>
    </source>
</evidence>
<feature type="compositionally biased region" description="Basic and acidic residues" evidence="1">
    <location>
        <begin position="114"/>
        <end position="130"/>
    </location>
</feature>
<gene>
    <name evidence="4" type="ORF">GBAR_LOCUS29005</name>
</gene>
<comment type="caution">
    <text evidence="4">The sequence shown here is derived from an EMBL/GenBank/DDBJ whole genome shotgun (WGS) entry which is preliminary data.</text>
</comment>
<evidence type="ECO:0000256" key="1">
    <source>
        <dbReference type="SAM" id="MobiDB-lite"/>
    </source>
</evidence>
<protein>
    <submittedName>
        <fullName evidence="4">Uncharacterized protein</fullName>
    </submittedName>
</protein>
<keyword evidence="3" id="KW-0732">Signal</keyword>
<sequence length="230" mass="25493">MGLCLILLLLLFTQGYVLHAEMCQNRPINLTISLPSNPMPPLLPLPSPCLRGCMTLKCGPSDVTIAYLKKEELCYVEAMLSNNTYCCRKERMGQGNQMQNRGNITCQLAGPDMQHGDKKNRDKENSDMSGGGDHKLIAGIVGSLIVLLLVAIFVVLLVQILRKRRHGHTPPGEGSGYRNRGTTDTYTHREPSPYECPVREPKNRDYAELEREQPTGSGSRYARAESGPPL</sequence>
<evidence type="ECO:0000313" key="4">
    <source>
        <dbReference type="EMBL" id="CAI8053028.1"/>
    </source>
</evidence>
<keyword evidence="2" id="KW-0472">Membrane</keyword>
<keyword evidence="2" id="KW-1133">Transmembrane helix</keyword>
<name>A0AA35TSH0_GEOBA</name>
<keyword evidence="2" id="KW-0812">Transmembrane</keyword>
<dbReference type="CDD" id="cd12087">
    <property type="entry name" value="TM_EGFR-like"/>
    <property type="match status" value="1"/>
</dbReference>
<feature type="transmembrane region" description="Helical" evidence="2">
    <location>
        <begin position="136"/>
        <end position="158"/>
    </location>
</feature>
<feature type="chain" id="PRO_5041409134" evidence="3">
    <location>
        <begin position="20"/>
        <end position="230"/>
    </location>
</feature>
<evidence type="ECO:0000313" key="5">
    <source>
        <dbReference type="Proteomes" id="UP001174909"/>
    </source>
</evidence>